<name>A0ABV8CB31_9GAMM</name>
<evidence type="ECO:0000313" key="4">
    <source>
        <dbReference type="Proteomes" id="UP001595758"/>
    </source>
</evidence>
<evidence type="ECO:0000256" key="1">
    <source>
        <dbReference type="SAM" id="Coils"/>
    </source>
</evidence>
<organism evidence="3 4">
    <name type="scientific">Legionella dresdenensis</name>
    <dbReference type="NCBI Taxonomy" id="450200"/>
    <lineage>
        <taxon>Bacteria</taxon>
        <taxon>Pseudomonadati</taxon>
        <taxon>Pseudomonadota</taxon>
        <taxon>Gammaproteobacteria</taxon>
        <taxon>Legionellales</taxon>
        <taxon>Legionellaceae</taxon>
        <taxon>Legionella</taxon>
    </lineage>
</organism>
<feature type="region of interest" description="Disordered" evidence="2">
    <location>
        <begin position="73"/>
        <end position="114"/>
    </location>
</feature>
<comment type="caution">
    <text evidence="3">The sequence shown here is derived from an EMBL/GenBank/DDBJ whole genome shotgun (WGS) entry which is preliminary data.</text>
</comment>
<reference evidence="4" key="1">
    <citation type="journal article" date="2019" name="Int. J. Syst. Evol. Microbiol.">
        <title>The Global Catalogue of Microorganisms (GCM) 10K type strain sequencing project: providing services to taxonomists for standard genome sequencing and annotation.</title>
        <authorList>
            <consortium name="The Broad Institute Genomics Platform"/>
            <consortium name="The Broad Institute Genome Sequencing Center for Infectious Disease"/>
            <person name="Wu L."/>
            <person name="Ma J."/>
        </authorList>
    </citation>
    <scope>NUCLEOTIDE SEQUENCE [LARGE SCALE GENOMIC DNA]</scope>
    <source>
        <strain evidence="4">CCUG 59858</strain>
    </source>
</reference>
<protein>
    <submittedName>
        <fullName evidence="3">LbtU family siderophore porin</fullName>
    </submittedName>
</protein>
<proteinExistence type="predicted"/>
<dbReference type="EMBL" id="JBHSAB010000001">
    <property type="protein sequence ID" value="MFC3907488.1"/>
    <property type="molecule type" value="Genomic_DNA"/>
</dbReference>
<keyword evidence="1" id="KW-0175">Coiled coil</keyword>
<feature type="coiled-coil region" evidence="1">
    <location>
        <begin position="41"/>
        <end position="68"/>
    </location>
</feature>
<evidence type="ECO:0000313" key="3">
    <source>
        <dbReference type="EMBL" id="MFC3907488.1"/>
    </source>
</evidence>
<dbReference type="SUPFAM" id="SSF56935">
    <property type="entry name" value="Porins"/>
    <property type="match status" value="1"/>
</dbReference>
<accession>A0ABV8CB31</accession>
<dbReference type="NCBIfam" id="NF033652">
    <property type="entry name" value="LbtU_sider_porin"/>
    <property type="match status" value="1"/>
</dbReference>
<dbReference type="Proteomes" id="UP001595758">
    <property type="component" value="Unassembled WGS sequence"/>
</dbReference>
<gene>
    <name evidence="3" type="ORF">ACFORL_00155</name>
</gene>
<evidence type="ECO:0000256" key="2">
    <source>
        <dbReference type="SAM" id="MobiDB-lite"/>
    </source>
</evidence>
<sequence>MDVISSKADFLYTNVRSLSLLGLLMLSPISAYAIEVSEEYLKALIEETKALHKEARELRVEVTQLKKQLVANKAATPAKSAKQTRPAASVPVKPLAATPAKSTPPPVTSVPPVNSDDIYRDASVLKPKPTPALPFINAPIYLAPSLGLPPPYNGSQLLTNISQTNSDLMALQFRQSMVGNNQPGDYYLVLSGSLNAQVSTMQPYIDDSQSDIDLTGANITALAGIGKWVTGFLSLDFDNLPPDGLNPPQIGPRYLNSRIYLDQGFITIGNLDAGDAYASIGQMYLPFGQYDGFAINSPLTSSLFTTIERPILLGYSQSNDTTEFDLEFYGYQGETTVTSATAINEWGASADYYLNKNNWNANVGFGYISNIADSEGMQINGQYAIQCDVFGGFAYPCNNGESLVHKVPGFDTHGSFTYGPFSVISEYITATRHFDRGDLGFNRHGARPAAFDVEAGLQFKFLKKPSIVSVGYGYTKEALALLLPAKQYVATVSTSLWRNTTQSLSFEHDVNYGRTSEAGGQGLPVYFKIDRINLGKSSNTVLFAINASF</sequence>
<keyword evidence="4" id="KW-1185">Reference proteome</keyword>